<keyword evidence="3" id="KW-0472">Membrane</keyword>
<feature type="non-terminal residue" evidence="5">
    <location>
        <position position="1"/>
    </location>
</feature>
<reference evidence="5" key="1">
    <citation type="submission" date="2022-03" db="EMBL/GenBank/DDBJ databases">
        <title>Draft genome sequence of Aduncisulcus paluster, a free-living microaerophilic Fornicata.</title>
        <authorList>
            <person name="Yuyama I."/>
            <person name="Kume K."/>
            <person name="Tamura T."/>
            <person name="Inagaki Y."/>
            <person name="Hashimoto T."/>
        </authorList>
    </citation>
    <scope>NUCLEOTIDE SEQUENCE</scope>
    <source>
        <strain evidence="5">NY0171</strain>
    </source>
</reference>
<keyword evidence="3" id="KW-1133">Transmembrane helix</keyword>
<keyword evidence="1" id="KW-0433">Leucine-rich repeat</keyword>
<dbReference type="Proteomes" id="UP001057375">
    <property type="component" value="Unassembled WGS sequence"/>
</dbReference>
<proteinExistence type="predicted"/>
<name>A0ABQ5JXE1_9EUKA</name>
<evidence type="ECO:0000259" key="4">
    <source>
        <dbReference type="PROSITE" id="PS00022"/>
    </source>
</evidence>
<evidence type="ECO:0000256" key="3">
    <source>
        <dbReference type="SAM" id="Phobius"/>
    </source>
</evidence>
<dbReference type="Pfam" id="PF13516">
    <property type="entry name" value="LRR_6"/>
    <property type="match status" value="2"/>
</dbReference>
<dbReference type="PROSITE" id="PS00022">
    <property type="entry name" value="EGF_1"/>
    <property type="match status" value="1"/>
</dbReference>
<sequence length="1081" mass="117943">SYSSISTGLTSLSLSGCALDKLEDVLDLTPIHAEDDATSNFKLISLDLSSNNISDVSVLFTEDIISSSNLTTLDISDNNICDIGNVVTLLEDQFSGISISSATQSCPDDCIENDSEPSMSHHKTCRKQKNGGYAVECWNGYYYDSISNSCIEATTNDEQLRCQVCEHDEYHIAVMENGASVVTCGCREGWWGDYCDKELVIVNIIDSNLRNDFCIAAGYSSECDVLTSEDLYYITTLSASKVDTFEGMSYAVNLTSFSVYDTNSSTAIINTTEIGYLPPSITSMTLNNMNLADDTDFSLLPSLSILDVSNNLEYSLIESGLFPYTLTSIEVSSCTKFAEEHSFPFLPSTINTIIAENLTITDLSQFSPTVFPILTTLKLGNCSISDLSGFESWISPILSILDLSNNKITDPSPLYELSGTLRTLNLSYNEICGMNTEGISNFKKHFASPTSFSLSSQDCICSDAMSSSIVYERNNAIVCSETASGSGNYFTTCSSDAIATYTSATSFSCNTTYACSGGCPYGQECRFNATKSNGECVDVITDSNLHSCVADLIGSNDKVNEGNGNYKFSVASLKSITIPTLDCSSKSVESIAGIEHVEILSSVDLSSNSALSDVSSLSTLTNVTVIDMSDNISYNVTKRGTFPSSLKSLNVSGCTSLTFPDFFGYLKTSSGYSLSLTSLMLSNNDLYDIDLSNISNMKTLNTLKMSGCKISDITFINTLSELEELDMSNNFIFDPSPLYASSTKLTTLNLSNNYICGMDSDGISEFKTHFSNTSFNLTMTKNDQTCNCSELSSNFSYDSSLVCIEMWNGDYGSTCCASCYHNSYVSIGSDNDACVLIDDDDIMYDSCFALYDDHERCMGYGENVTYRTVDIECLDDWYGDDCNSECPVNWYDVECSGSSYGTCHTSTHECECIGDTRIGSACQLTCDPSIDCSGHGTCAVDSSNGTEEIMCVCQKAWTGYDCASLSIIVYVFLILICIIMLLCCCCCCCCRKKQKGKKSEGVNRQIEMPTSKIEPFMMPKNAKYDQHHAFKILQVAPGQIQTVPQPIQTVPQSFQIVPQPIQTVPPRRPQKILTPSHLESL</sequence>
<dbReference type="EMBL" id="BQXS01012308">
    <property type="protein sequence ID" value="GKT21276.1"/>
    <property type="molecule type" value="Genomic_DNA"/>
</dbReference>
<dbReference type="PANTHER" id="PTHR46652:SF3">
    <property type="entry name" value="LEUCINE-RICH REPEAT-CONTAINING PROTEIN 9"/>
    <property type="match status" value="1"/>
</dbReference>
<dbReference type="PROSITE" id="PS51450">
    <property type="entry name" value="LRR"/>
    <property type="match status" value="3"/>
</dbReference>
<accession>A0ABQ5JXE1</accession>
<evidence type="ECO:0000256" key="2">
    <source>
        <dbReference type="ARBA" id="ARBA00022737"/>
    </source>
</evidence>
<protein>
    <recommendedName>
        <fullName evidence="4">EGF-like domain-containing protein</fullName>
    </recommendedName>
</protein>
<keyword evidence="2" id="KW-0677">Repeat</keyword>
<dbReference type="InterPro" id="IPR050836">
    <property type="entry name" value="SDS22/Internalin_LRR"/>
</dbReference>
<dbReference type="InterPro" id="IPR000742">
    <property type="entry name" value="EGF"/>
</dbReference>
<comment type="caution">
    <text evidence="5">The sequence shown here is derived from an EMBL/GenBank/DDBJ whole genome shotgun (WGS) entry which is preliminary data.</text>
</comment>
<dbReference type="InterPro" id="IPR032675">
    <property type="entry name" value="LRR_dom_sf"/>
</dbReference>
<dbReference type="Pfam" id="PF00560">
    <property type="entry name" value="LRR_1"/>
    <property type="match status" value="1"/>
</dbReference>
<dbReference type="SUPFAM" id="SSF52058">
    <property type="entry name" value="L domain-like"/>
    <property type="match status" value="2"/>
</dbReference>
<gene>
    <name evidence="5" type="ORF">ADUPG1_011858</name>
</gene>
<dbReference type="Gene3D" id="3.80.10.10">
    <property type="entry name" value="Ribonuclease Inhibitor"/>
    <property type="match status" value="3"/>
</dbReference>
<evidence type="ECO:0000313" key="6">
    <source>
        <dbReference type="Proteomes" id="UP001057375"/>
    </source>
</evidence>
<feature type="domain" description="EGF-like" evidence="4">
    <location>
        <begin position="951"/>
        <end position="962"/>
    </location>
</feature>
<keyword evidence="6" id="KW-1185">Reference proteome</keyword>
<evidence type="ECO:0000256" key="1">
    <source>
        <dbReference type="ARBA" id="ARBA00022614"/>
    </source>
</evidence>
<feature type="transmembrane region" description="Helical" evidence="3">
    <location>
        <begin position="967"/>
        <end position="990"/>
    </location>
</feature>
<dbReference type="InterPro" id="IPR001611">
    <property type="entry name" value="Leu-rich_rpt"/>
</dbReference>
<keyword evidence="3" id="KW-0812">Transmembrane</keyword>
<dbReference type="PANTHER" id="PTHR46652">
    <property type="entry name" value="LEUCINE-RICH REPEAT AND IQ DOMAIN-CONTAINING PROTEIN 1-RELATED"/>
    <property type="match status" value="1"/>
</dbReference>
<organism evidence="5 6">
    <name type="scientific">Aduncisulcus paluster</name>
    <dbReference type="NCBI Taxonomy" id="2918883"/>
    <lineage>
        <taxon>Eukaryota</taxon>
        <taxon>Metamonada</taxon>
        <taxon>Carpediemonas-like organisms</taxon>
        <taxon>Aduncisulcus</taxon>
    </lineage>
</organism>
<evidence type="ECO:0000313" key="5">
    <source>
        <dbReference type="EMBL" id="GKT21276.1"/>
    </source>
</evidence>